<keyword evidence="5 8" id="KW-0547">Nucleotide-binding</keyword>
<dbReference type="FunFam" id="3.40.50.300:FF:000033">
    <property type="entry name" value="26S protease regulatory subunit 6B"/>
    <property type="match status" value="1"/>
</dbReference>
<feature type="domain" description="AAA+ ATPase" evidence="10">
    <location>
        <begin position="170"/>
        <end position="309"/>
    </location>
</feature>
<dbReference type="InterPro" id="IPR027417">
    <property type="entry name" value="P-loop_NTPase"/>
</dbReference>
<dbReference type="SMART" id="SM00382">
    <property type="entry name" value="AAA"/>
    <property type="match status" value="1"/>
</dbReference>
<evidence type="ECO:0000313" key="11">
    <source>
        <dbReference type="EMBL" id="CAC27027.1"/>
    </source>
</evidence>
<dbReference type="AlphaFoldDB" id="Q9AW43"/>
<dbReference type="InterPro" id="IPR003959">
    <property type="entry name" value="ATPase_AAA_core"/>
</dbReference>
<dbReference type="GO" id="GO:0016887">
    <property type="term" value="F:ATP hydrolysis activity"/>
    <property type="evidence" value="ECO:0007669"/>
    <property type="project" value="InterPro"/>
</dbReference>
<evidence type="ECO:0000256" key="6">
    <source>
        <dbReference type="ARBA" id="ARBA00022840"/>
    </source>
</evidence>
<gene>
    <name evidence="11" type="primary">prsS10b</name>
</gene>
<dbReference type="Gene3D" id="1.10.8.60">
    <property type="match status" value="1"/>
</dbReference>
<keyword evidence="9" id="KW-0175">Coiled coil</keyword>
<dbReference type="SUPFAM" id="SSF52540">
    <property type="entry name" value="P-loop containing nucleoside triphosphate hydrolases"/>
    <property type="match status" value="1"/>
</dbReference>
<dbReference type="PIR" id="G90108">
    <property type="entry name" value="G90108"/>
</dbReference>
<dbReference type="InterPro" id="IPR003593">
    <property type="entry name" value="AAA+_ATPase"/>
</dbReference>
<comment type="similarity">
    <text evidence="3 8">Belongs to the AAA ATPase family.</text>
</comment>
<organism evidence="11 12">
    <name type="scientific">Guillardia theta</name>
    <name type="common">Cryptophyte</name>
    <name type="synonym">Cryptomonas phi</name>
    <dbReference type="NCBI Taxonomy" id="55529"/>
    <lineage>
        <taxon>Eukaryota</taxon>
        <taxon>Cryptophyceae</taxon>
        <taxon>Pyrenomonadales</taxon>
        <taxon>Geminigeraceae</taxon>
        <taxon>Guillardia</taxon>
    </lineage>
</organism>
<dbReference type="InterPro" id="IPR012340">
    <property type="entry name" value="NA-bd_OB-fold"/>
</dbReference>
<evidence type="ECO:0000256" key="5">
    <source>
        <dbReference type="ARBA" id="ARBA00022741"/>
    </source>
</evidence>
<keyword evidence="6 8" id="KW-0067">ATP-binding</keyword>
<dbReference type="GO" id="GO:0000502">
    <property type="term" value="C:proteasome complex"/>
    <property type="evidence" value="ECO:0007669"/>
    <property type="project" value="UniProtKB-KW"/>
</dbReference>
<dbReference type="EMBL" id="AJ010592">
    <property type="protein sequence ID" value="CAC27027.1"/>
    <property type="molecule type" value="Genomic_DNA"/>
</dbReference>
<dbReference type="PANTHER" id="PTHR23073">
    <property type="entry name" value="26S PROTEASOME REGULATORY SUBUNIT"/>
    <property type="match status" value="1"/>
</dbReference>
<dbReference type="GO" id="GO:0005524">
    <property type="term" value="F:ATP binding"/>
    <property type="evidence" value="ECO:0007669"/>
    <property type="project" value="UniProtKB-KW"/>
</dbReference>
<evidence type="ECO:0000256" key="8">
    <source>
        <dbReference type="RuleBase" id="RU003651"/>
    </source>
</evidence>
<sequence>MILKNFINEKFILKKYLKELTKKKIYKEKNISLINQINQLSEQKKNIESKSKNINQIGFLVGDLIKKIGKNRFIVKAPTGTNYIVSCENRINCDILNNNDRVALDPSTLTIMKVIKNKVDPIIEEMMKSSNKKVELYHVGGLEKQIKQIKELIELPFLNPSLFKQCGIKIPRGLLLYGPPGTGKTLLARYISCSIDSIFLKIVGSAIVDKYIGESARIIREIYNFAKFQKRCIIFIDEVDAIGGKRFSEGSSADREIHRTLIELLNQLDGYDQYENIKTIMATNRPDILDPALLRPGRLDRKILIPLPNRDGLSSILKIYFKRLNKKGSIDINKIIKICKYYNGADIRNLCTEAGLFSIRNERDFVIEDDFIKAVQKINKSKDFDISENLNNSIG</sequence>
<dbReference type="Proteomes" id="UP000242167">
    <property type="component" value="Nucleomorph 2"/>
</dbReference>
<evidence type="ECO:0000256" key="9">
    <source>
        <dbReference type="SAM" id="Coils"/>
    </source>
</evidence>
<proteinExistence type="inferred from homology"/>
<dbReference type="InterPro" id="IPR050221">
    <property type="entry name" value="26S_Proteasome_ATPase"/>
</dbReference>
<dbReference type="PROSITE" id="PS00674">
    <property type="entry name" value="AAA"/>
    <property type="match status" value="1"/>
</dbReference>
<evidence type="ECO:0000313" key="12">
    <source>
        <dbReference type="Proteomes" id="UP000242167"/>
    </source>
</evidence>
<accession>Q9AW43</accession>
<dbReference type="SMR" id="Q9AW43"/>
<dbReference type="GO" id="GO:0000428">
    <property type="term" value="C:DNA-directed RNA polymerase complex"/>
    <property type="evidence" value="ECO:0007669"/>
    <property type="project" value="UniProtKB-KW"/>
</dbReference>
<name>Q9AW43_GUITH</name>
<keyword evidence="7 11" id="KW-0647">Proteasome</keyword>
<evidence type="ECO:0000256" key="3">
    <source>
        <dbReference type="ARBA" id="ARBA00006914"/>
    </source>
</evidence>
<protein>
    <submittedName>
        <fullName evidence="11">26S proteasome AAA-ATPase subunit</fullName>
    </submittedName>
</protein>
<dbReference type="GeneID" id="857478"/>
<dbReference type="Gene3D" id="3.40.50.300">
    <property type="entry name" value="P-loop containing nucleotide triphosphate hydrolases"/>
    <property type="match status" value="1"/>
</dbReference>
<evidence type="ECO:0000256" key="7">
    <source>
        <dbReference type="ARBA" id="ARBA00022942"/>
    </source>
</evidence>
<evidence type="ECO:0000256" key="2">
    <source>
        <dbReference type="ARBA" id="ARBA00004496"/>
    </source>
</evidence>
<dbReference type="InterPro" id="IPR032501">
    <property type="entry name" value="Prot_ATP_ID_OB_2nd"/>
</dbReference>
<feature type="coiled-coil region" evidence="9">
    <location>
        <begin position="23"/>
        <end position="57"/>
    </location>
</feature>
<dbReference type="Pfam" id="PF16450">
    <property type="entry name" value="Prot_ATP_ID_OB_C"/>
    <property type="match status" value="1"/>
</dbReference>
<dbReference type="InterPro" id="IPR041569">
    <property type="entry name" value="AAA_lid_3"/>
</dbReference>
<dbReference type="InterPro" id="IPR003960">
    <property type="entry name" value="ATPase_AAA_CS"/>
</dbReference>
<comment type="subcellular location">
    <subcellularLocation>
        <location evidence="2">Cytoplasm</location>
    </subcellularLocation>
    <subcellularLocation>
        <location evidence="1">Plastid</location>
        <location evidence="1">Chloroplast</location>
    </subcellularLocation>
</comment>
<keyword evidence="4" id="KW-0963">Cytoplasm</keyword>
<evidence type="ECO:0000256" key="1">
    <source>
        <dbReference type="ARBA" id="ARBA00004229"/>
    </source>
</evidence>
<reference evidence="11 12" key="1">
    <citation type="journal article" date="2001" name="Nature">
        <title>The highly reduced genome of an enslaved algal nucleus.</title>
        <authorList>
            <person name="Douglas S."/>
            <person name="Zauner S."/>
            <person name="Fraunholz M."/>
            <person name="Beaton M."/>
            <person name="Penny S."/>
            <person name="Deng L."/>
            <person name="Wu X."/>
            <person name="Reith M."/>
            <person name="Cavalier-Smith T."/>
            <person name="Maier U."/>
        </authorList>
    </citation>
    <scope>NUCLEOTIDE SEQUENCE [LARGE SCALE GENOMIC DNA]</scope>
</reference>
<dbReference type="Pfam" id="PF00004">
    <property type="entry name" value="AAA"/>
    <property type="match status" value="1"/>
</dbReference>
<dbReference type="Pfam" id="PF17862">
    <property type="entry name" value="AAA_lid_3"/>
    <property type="match status" value="1"/>
</dbReference>
<dbReference type="Gene3D" id="2.40.50.140">
    <property type="entry name" value="Nucleic acid-binding proteins"/>
    <property type="match status" value="1"/>
</dbReference>
<evidence type="ECO:0000256" key="4">
    <source>
        <dbReference type="ARBA" id="ARBA00022490"/>
    </source>
</evidence>
<dbReference type="RefSeq" id="XP_001713243.1">
    <property type="nucleotide sequence ID" value="XM_001713191.1"/>
</dbReference>
<evidence type="ECO:0000259" key="10">
    <source>
        <dbReference type="SMART" id="SM00382"/>
    </source>
</evidence>
<dbReference type="GO" id="GO:0009507">
    <property type="term" value="C:chloroplast"/>
    <property type="evidence" value="ECO:0007669"/>
    <property type="project" value="UniProtKB-SubCell"/>
</dbReference>